<dbReference type="InterPro" id="IPR003848">
    <property type="entry name" value="DUF218"/>
</dbReference>
<reference evidence="3" key="1">
    <citation type="submission" date="2017-08" db="EMBL/GenBank/DDBJ databases">
        <authorList>
            <person name="Varghese N."/>
            <person name="Submissions S."/>
        </authorList>
    </citation>
    <scope>NUCLEOTIDE SEQUENCE [LARGE SCALE GENOMIC DNA]</scope>
    <source>
        <strain evidence="3">JA276</strain>
    </source>
</reference>
<accession>A0A285SD28</accession>
<evidence type="ECO:0000259" key="1">
    <source>
        <dbReference type="Pfam" id="PF02698"/>
    </source>
</evidence>
<dbReference type="Proteomes" id="UP000219111">
    <property type="component" value="Unassembled WGS sequence"/>
</dbReference>
<dbReference type="Gene3D" id="3.40.50.620">
    <property type="entry name" value="HUPs"/>
    <property type="match status" value="1"/>
</dbReference>
<evidence type="ECO:0000313" key="2">
    <source>
        <dbReference type="EMBL" id="SOC05690.1"/>
    </source>
</evidence>
<dbReference type="OrthoDB" id="9809813at2"/>
<dbReference type="AlphaFoldDB" id="A0A285SD28"/>
<dbReference type="GO" id="GO:0005886">
    <property type="term" value="C:plasma membrane"/>
    <property type="evidence" value="ECO:0007669"/>
    <property type="project" value="TreeGrafter"/>
</dbReference>
<proteinExistence type="predicted"/>
<dbReference type="CDD" id="cd06259">
    <property type="entry name" value="YdcF-like"/>
    <property type="match status" value="1"/>
</dbReference>
<dbReference type="InterPro" id="IPR014729">
    <property type="entry name" value="Rossmann-like_a/b/a_fold"/>
</dbReference>
<feature type="domain" description="DUF218" evidence="1">
    <location>
        <begin position="5"/>
        <end position="145"/>
    </location>
</feature>
<dbReference type="RefSeq" id="WP_097069753.1">
    <property type="nucleotide sequence ID" value="NZ_OBMT01000004.1"/>
</dbReference>
<dbReference type="Pfam" id="PF02698">
    <property type="entry name" value="DUF218"/>
    <property type="match status" value="1"/>
</dbReference>
<name>A0A285SD28_9RHOB</name>
<dbReference type="PANTHER" id="PTHR30336">
    <property type="entry name" value="INNER MEMBRANE PROTEIN, PROBABLE PERMEASE"/>
    <property type="match status" value="1"/>
</dbReference>
<evidence type="ECO:0000313" key="3">
    <source>
        <dbReference type="Proteomes" id="UP000219111"/>
    </source>
</evidence>
<sequence length="161" mass="17058">MSDAVAVVLGARVAPDGTPSAAVLRRTRHAVALYRVGEVSGLVLTGAAFPPAPSEAEAMARICRAADVPEAALTLEPRARTTRENLAFSAALAPGARLVIVTDTYHAARAGLAARQLGLAVTLSCPSAPDLPLRKRFTLALREALARLWYRLRYGFVSAKR</sequence>
<gene>
    <name evidence="2" type="ORF">SAMN05877831_104195</name>
</gene>
<protein>
    <submittedName>
        <fullName evidence="2">DUF218 domain-containing protein</fullName>
    </submittedName>
</protein>
<organism evidence="2 3">
    <name type="scientific">Rhodobacter maris</name>
    <dbReference type="NCBI Taxonomy" id="446682"/>
    <lineage>
        <taxon>Bacteria</taxon>
        <taxon>Pseudomonadati</taxon>
        <taxon>Pseudomonadota</taxon>
        <taxon>Alphaproteobacteria</taxon>
        <taxon>Rhodobacterales</taxon>
        <taxon>Rhodobacter group</taxon>
        <taxon>Rhodobacter</taxon>
    </lineage>
</organism>
<dbReference type="PANTHER" id="PTHR30336:SF20">
    <property type="entry name" value="DUF218 DOMAIN-CONTAINING PROTEIN"/>
    <property type="match status" value="1"/>
</dbReference>
<dbReference type="InterPro" id="IPR051599">
    <property type="entry name" value="Cell_Envelope_Assoc"/>
</dbReference>
<keyword evidence="3" id="KW-1185">Reference proteome</keyword>
<dbReference type="EMBL" id="OBMT01000004">
    <property type="protein sequence ID" value="SOC05690.1"/>
    <property type="molecule type" value="Genomic_DNA"/>
</dbReference>